<dbReference type="PANTHER" id="PTHR46865">
    <property type="entry name" value="OXIDOREDUCTASE-RELATED"/>
    <property type="match status" value="1"/>
</dbReference>
<keyword evidence="3" id="KW-0560">Oxidoreductase</keyword>
<reference evidence="6" key="1">
    <citation type="submission" date="2020-07" db="EMBL/GenBank/DDBJ databases">
        <title>Draft Genome Sequence of a Deep-Sea Yeast, Naganishia (Cryptococcus) liquefaciens strain N6.</title>
        <authorList>
            <person name="Han Y.W."/>
            <person name="Kajitani R."/>
            <person name="Morimoto H."/>
            <person name="Parhat M."/>
            <person name="Tsubouchi H."/>
            <person name="Bakenova O."/>
            <person name="Ogata M."/>
            <person name="Argunhan B."/>
            <person name="Aoki R."/>
            <person name="Kajiwara S."/>
            <person name="Itoh T."/>
            <person name="Iwasaki H."/>
        </authorList>
    </citation>
    <scope>NUCLEOTIDE SEQUENCE</scope>
    <source>
        <strain evidence="6">N6</strain>
    </source>
</reference>
<evidence type="ECO:0000259" key="5">
    <source>
        <dbReference type="Pfam" id="PF01494"/>
    </source>
</evidence>
<dbReference type="SUPFAM" id="SSF51905">
    <property type="entry name" value="FAD/NAD(P)-binding domain"/>
    <property type="match status" value="1"/>
</dbReference>
<keyword evidence="4" id="KW-1133">Transmembrane helix</keyword>
<dbReference type="AlphaFoldDB" id="A0A8H3TW16"/>
<dbReference type="EMBL" id="BLZA01000030">
    <property type="protein sequence ID" value="GHJ88162.1"/>
    <property type="molecule type" value="Genomic_DNA"/>
</dbReference>
<keyword evidence="2" id="KW-0274">FAD</keyword>
<dbReference type="InterPro" id="IPR036188">
    <property type="entry name" value="FAD/NAD-bd_sf"/>
</dbReference>
<keyword evidence="7" id="KW-1185">Reference proteome</keyword>
<evidence type="ECO:0000256" key="3">
    <source>
        <dbReference type="ARBA" id="ARBA00023002"/>
    </source>
</evidence>
<dbReference type="InterPro" id="IPR002938">
    <property type="entry name" value="FAD-bd"/>
</dbReference>
<feature type="transmembrane region" description="Helical" evidence="4">
    <location>
        <begin position="12"/>
        <end position="29"/>
    </location>
</feature>
<name>A0A8H3TW16_9TREE</name>
<evidence type="ECO:0000256" key="1">
    <source>
        <dbReference type="ARBA" id="ARBA00022630"/>
    </source>
</evidence>
<dbReference type="GO" id="GO:0016491">
    <property type="term" value="F:oxidoreductase activity"/>
    <property type="evidence" value="ECO:0007669"/>
    <property type="project" value="UniProtKB-KW"/>
</dbReference>
<proteinExistence type="predicted"/>
<keyword evidence="4" id="KW-0472">Membrane</keyword>
<dbReference type="InterPro" id="IPR051704">
    <property type="entry name" value="FAD_aromatic-hydroxylase"/>
</dbReference>
<gene>
    <name evidence="6" type="ORF">NliqN6_4564</name>
</gene>
<feature type="domain" description="FAD-binding" evidence="5">
    <location>
        <begin position="13"/>
        <end position="358"/>
    </location>
</feature>
<keyword evidence="4" id="KW-0812">Transmembrane</keyword>
<keyword evidence="1" id="KW-0285">Flavoprotein</keyword>
<comment type="caution">
    <text evidence="6">The sequence shown here is derived from an EMBL/GenBank/DDBJ whole genome shotgun (WGS) entry which is preliminary data.</text>
</comment>
<dbReference type="Gene3D" id="3.30.9.10">
    <property type="entry name" value="D-Amino Acid Oxidase, subunit A, domain 2"/>
    <property type="match status" value="1"/>
</dbReference>
<dbReference type="Gene3D" id="3.50.50.60">
    <property type="entry name" value="FAD/NAD(P)-binding domain"/>
    <property type="match status" value="1"/>
</dbReference>
<organism evidence="6 7">
    <name type="scientific">Naganishia liquefaciens</name>
    <dbReference type="NCBI Taxonomy" id="104408"/>
    <lineage>
        <taxon>Eukaryota</taxon>
        <taxon>Fungi</taxon>
        <taxon>Dikarya</taxon>
        <taxon>Basidiomycota</taxon>
        <taxon>Agaricomycotina</taxon>
        <taxon>Tremellomycetes</taxon>
        <taxon>Filobasidiales</taxon>
        <taxon>Filobasidiaceae</taxon>
        <taxon>Naganishia</taxon>
    </lineage>
</organism>
<dbReference type="PRINTS" id="PR00420">
    <property type="entry name" value="RNGMNOXGNASE"/>
</dbReference>
<sequence length="427" mass="47257">MSTATSLRRPPRVLISGGSIAGPAIAWWFTRYGFHTTLVERWPGLRPGGQNIDVSNQGREIARRMSLEQPILDANTGEKGTVFTDLQGRARISMPLEPGSVSPTNETEILRGSFAQLLYDATSKTTDWRFGDQIKQVDEHEDRVDIVFQSGKQETFDIVVLADGVGSRTRKLVFPPQDIEFKKLGVYIAYFMYPRDPNDPLANQWVVTNLPGKRALSFRPGGPGLTSAFLMWCSPESQGYEKLPQADQIAAIREHLLYPSVPNSTITQRALQGLSATTEVYLEYTGQIHAKHLHTPTGRIGMIGDAAYCGTALSGAGTTLSLVGAYILAGELARHRDDPRAGMKAYEAWMAPFAAQLQDLPPGVPQIVLPQTELGIRVLHGIGRLMLWLSKFRVVQWAAGKVFVPGEVDRIPLPDYREYEVVLDEKK</sequence>
<protein>
    <recommendedName>
        <fullName evidence="5">FAD-binding domain-containing protein</fullName>
    </recommendedName>
</protein>
<dbReference type="Proteomes" id="UP000620104">
    <property type="component" value="Unassembled WGS sequence"/>
</dbReference>
<dbReference type="GO" id="GO:0071949">
    <property type="term" value="F:FAD binding"/>
    <property type="evidence" value="ECO:0007669"/>
    <property type="project" value="InterPro"/>
</dbReference>
<dbReference type="OrthoDB" id="655030at2759"/>
<evidence type="ECO:0000313" key="6">
    <source>
        <dbReference type="EMBL" id="GHJ88162.1"/>
    </source>
</evidence>
<dbReference type="Pfam" id="PF01494">
    <property type="entry name" value="FAD_binding_3"/>
    <property type="match status" value="1"/>
</dbReference>
<dbReference type="PANTHER" id="PTHR46865:SF2">
    <property type="entry name" value="MONOOXYGENASE"/>
    <property type="match status" value="1"/>
</dbReference>
<evidence type="ECO:0000313" key="7">
    <source>
        <dbReference type="Proteomes" id="UP000620104"/>
    </source>
</evidence>
<accession>A0A8H3TW16</accession>
<evidence type="ECO:0000256" key="4">
    <source>
        <dbReference type="SAM" id="Phobius"/>
    </source>
</evidence>
<evidence type="ECO:0000256" key="2">
    <source>
        <dbReference type="ARBA" id="ARBA00022827"/>
    </source>
</evidence>